<dbReference type="InterPro" id="IPR000073">
    <property type="entry name" value="AB_hydrolase_1"/>
</dbReference>
<comment type="caution">
    <text evidence="2">The sequence shown here is derived from an EMBL/GenBank/DDBJ whole genome shotgun (WGS) entry which is preliminary data.</text>
</comment>
<dbReference type="EMBL" id="CAJNJA010084086">
    <property type="protein sequence ID" value="CAE7936440.1"/>
    <property type="molecule type" value="Genomic_DNA"/>
</dbReference>
<dbReference type="InterPro" id="IPR029058">
    <property type="entry name" value="AB_hydrolase_fold"/>
</dbReference>
<organism evidence="2 3">
    <name type="scientific">Symbiodinium necroappetens</name>
    <dbReference type="NCBI Taxonomy" id="1628268"/>
    <lineage>
        <taxon>Eukaryota</taxon>
        <taxon>Sar</taxon>
        <taxon>Alveolata</taxon>
        <taxon>Dinophyceae</taxon>
        <taxon>Suessiales</taxon>
        <taxon>Symbiodiniaceae</taxon>
        <taxon>Symbiodinium</taxon>
    </lineage>
</organism>
<sequence length="215" mass="24037">MGDVTLCLLLHANGLNRRVWAPLAEDLAALRGRPLEELTPPRAEASLMRIGSLWLASLDLLGHGAAPELQLAGAETDWMQFRDQVEAFLAEYLALLPEVPKEVVAVGHSLGGGVLLTTQAFAERQRFSRMLIFEPMWLFVEPPLWKLINLPPLPPETTKLEPPVVAQTLRRRSEWPSRAAAHADLSKKGFFASWDPRVFEAQLLRSVFLFSVAHF</sequence>
<dbReference type="SUPFAM" id="SSF53474">
    <property type="entry name" value="alpha/beta-Hydrolases"/>
    <property type="match status" value="1"/>
</dbReference>
<gene>
    <name evidence="2" type="primary">ddx27</name>
    <name evidence="2" type="ORF">SNEC2469_LOCUS32784</name>
</gene>
<dbReference type="Proteomes" id="UP000601435">
    <property type="component" value="Unassembled WGS sequence"/>
</dbReference>
<accession>A0A813C0S8</accession>
<reference evidence="2" key="1">
    <citation type="submission" date="2021-02" db="EMBL/GenBank/DDBJ databases">
        <authorList>
            <person name="Dougan E. K."/>
            <person name="Rhodes N."/>
            <person name="Thang M."/>
            <person name="Chan C."/>
        </authorList>
    </citation>
    <scope>NUCLEOTIDE SEQUENCE</scope>
</reference>
<dbReference type="OrthoDB" id="94039at2759"/>
<feature type="domain" description="AB hydrolase-1" evidence="1">
    <location>
        <begin position="8"/>
        <end position="198"/>
    </location>
</feature>
<dbReference type="Gene3D" id="3.40.50.1820">
    <property type="entry name" value="alpha/beta hydrolase"/>
    <property type="match status" value="1"/>
</dbReference>
<name>A0A813C0S8_9DINO</name>
<proteinExistence type="predicted"/>
<keyword evidence="3" id="KW-1185">Reference proteome</keyword>
<evidence type="ECO:0000259" key="1">
    <source>
        <dbReference type="Pfam" id="PF12697"/>
    </source>
</evidence>
<dbReference type="Pfam" id="PF12697">
    <property type="entry name" value="Abhydrolase_6"/>
    <property type="match status" value="1"/>
</dbReference>
<dbReference type="AlphaFoldDB" id="A0A813C0S8"/>
<evidence type="ECO:0000313" key="2">
    <source>
        <dbReference type="EMBL" id="CAE7936440.1"/>
    </source>
</evidence>
<evidence type="ECO:0000313" key="3">
    <source>
        <dbReference type="Proteomes" id="UP000601435"/>
    </source>
</evidence>
<protein>
    <submittedName>
        <fullName evidence="2">Ddx27 protein</fullName>
    </submittedName>
</protein>